<feature type="compositionally biased region" description="Gly residues" evidence="1">
    <location>
        <begin position="1"/>
        <end position="13"/>
    </location>
</feature>
<protein>
    <submittedName>
        <fullName evidence="2">Uncharacterized protein</fullName>
    </submittedName>
</protein>
<reference evidence="2 3" key="1">
    <citation type="submission" date="2024-01" db="EMBL/GenBank/DDBJ databases">
        <title>Genome assemblies of Stephania.</title>
        <authorList>
            <person name="Yang L."/>
        </authorList>
    </citation>
    <scope>NUCLEOTIDE SEQUENCE [LARGE SCALE GENOMIC DNA]</scope>
    <source>
        <strain evidence="2">YNDBR</strain>
        <tissue evidence="2">Leaf</tissue>
    </source>
</reference>
<dbReference type="AlphaFoldDB" id="A0AAP0J731"/>
<keyword evidence="3" id="KW-1185">Reference proteome</keyword>
<dbReference type="Proteomes" id="UP001420932">
    <property type="component" value="Unassembled WGS sequence"/>
</dbReference>
<sequence>MRWGEGECGGKGGKATETEKGQRRRRRQATAADEESRGEATLGSMASACKQRAESRKERDGGERRGGGVTRGVEGVGVRCRGRREAAKSRTTTAIVADGDDSGGDDGAAAVKGVSGGLRREGRGRWVFDFTFFVMTDQR</sequence>
<name>A0AAP0J731_9MAGN</name>
<comment type="caution">
    <text evidence="2">The sequence shown here is derived from an EMBL/GenBank/DDBJ whole genome shotgun (WGS) entry which is preliminary data.</text>
</comment>
<feature type="compositionally biased region" description="Basic and acidic residues" evidence="1">
    <location>
        <begin position="51"/>
        <end position="66"/>
    </location>
</feature>
<proteinExistence type="predicted"/>
<dbReference type="EMBL" id="JBBNAF010000007">
    <property type="protein sequence ID" value="KAK9128668.1"/>
    <property type="molecule type" value="Genomic_DNA"/>
</dbReference>
<evidence type="ECO:0000313" key="2">
    <source>
        <dbReference type="EMBL" id="KAK9128668.1"/>
    </source>
</evidence>
<feature type="region of interest" description="Disordered" evidence="1">
    <location>
        <begin position="1"/>
        <end position="75"/>
    </location>
</feature>
<evidence type="ECO:0000256" key="1">
    <source>
        <dbReference type="SAM" id="MobiDB-lite"/>
    </source>
</evidence>
<gene>
    <name evidence="2" type="ORF">Syun_017465</name>
</gene>
<organism evidence="2 3">
    <name type="scientific">Stephania yunnanensis</name>
    <dbReference type="NCBI Taxonomy" id="152371"/>
    <lineage>
        <taxon>Eukaryota</taxon>
        <taxon>Viridiplantae</taxon>
        <taxon>Streptophyta</taxon>
        <taxon>Embryophyta</taxon>
        <taxon>Tracheophyta</taxon>
        <taxon>Spermatophyta</taxon>
        <taxon>Magnoliopsida</taxon>
        <taxon>Ranunculales</taxon>
        <taxon>Menispermaceae</taxon>
        <taxon>Menispermoideae</taxon>
        <taxon>Cissampelideae</taxon>
        <taxon>Stephania</taxon>
    </lineage>
</organism>
<evidence type="ECO:0000313" key="3">
    <source>
        <dbReference type="Proteomes" id="UP001420932"/>
    </source>
</evidence>
<accession>A0AAP0J731</accession>